<gene>
    <name evidence="2" type="ORF">BN2614_LOCUS1</name>
</gene>
<dbReference type="EMBL" id="CYRY02004266">
    <property type="protein sequence ID" value="VCW68784.1"/>
    <property type="molecule type" value="Genomic_DNA"/>
</dbReference>
<feature type="compositionally biased region" description="Polar residues" evidence="1">
    <location>
        <begin position="105"/>
        <end position="115"/>
    </location>
</feature>
<organism evidence="2 3">
    <name type="scientific">Gulo gulo</name>
    <name type="common">Wolverine</name>
    <name type="synonym">Gluton</name>
    <dbReference type="NCBI Taxonomy" id="48420"/>
    <lineage>
        <taxon>Eukaryota</taxon>
        <taxon>Metazoa</taxon>
        <taxon>Chordata</taxon>
        <taxon>Craniata</taxon>
        <taxon>Vertebrata</taxon>
        <taxon>Euteleostomi</taxon>
        <taxon>Mammalia</taxon>
        <taxon>Eutheria</taxon>
        <taxon>Laurasiatheria</taxon>
        <taxon>Carnivora</taxon>
        <taxon>Caniformia</taxon>
        <taxon>Musteloidea</taxon>
        <taxon>Mustelidae</taxon>
        <taxon>Guloninae</taxon>
        <taxon>Gulo</taxon>
    </lineage>
</organism>
<evidence type="ECO:0000313" key="2">
    <source>
        <dbReference type="EMBL" id="VCW68784.1"/>
    </source>
</evidence>
<keyword evidence="3" id="KW-1185">Reference proteome</keyword>
<feature type="region of interest" description="Disordered" evidence="1">
    <location>
        <begin position="88"/>
        <end position="115"/>
    </location>
</feature>
<dbReference type="AlphaFoldDB" id="A0A9X9LI67"/>
<evidence type="ECO:0000256" key="1">
    <source>
        <dbReference type="SAM" id="MobiDB-lite"/>
    </source>
</evidence>
<sequence length="115" mass="12896">PNNPLPVVPEPRRGYFRCAAHLLPPGVLHNLCFFPLWLPTGLLSTQLRGRGPPDCLCGKPRGHPRTSELATDFFQPVPELQISKAKASRNIFQRDRKKTSPFWASETQDPPSLTI</sequence>
<feature type="non-terminal residue" evidence="2">
    <location>
        <position position="1"/>
    </location>
</feature>
<protein>
    <submittedName>
        <fullName evidence="2">Uncharacterized protein</fullName>
    </submittedName>
</protein>
<reference evidence="2 3" key="1">
    <citation type="submission" date="2018-10" db="EMBL/GenBank/DDBJ databases">
        <authorList>
            <person name="Ekblom R."/>
            <person name="Jareborg N."/>
        </authorList>
    </citation>
    <scope>NUCLEOTIDE SEQUENCE [LARGE SCALE GENOMIC DNA]</scope>
    <source>
        <tissue evidence="2">Muscle</tissue>
    </source>
</reference>
<dbReference type="Proteomes" id="UP000269945">
    <property type="component" value="Unassembled WGS sequence"/>
</dbReference>
<accession>A0A9X9LI67</accession>
<name>A0A9X9LI67_GULGU</name>
<proteinExistence type="predicted"/>
<evidence type="ECO:0000313" key="3">
    <source>
        <dbReference type="Proteomes" id="UP000269945"/>
    </source>
</evidence>
<comment type="caution">
    <text evidence="2">The sequence shown here is derived from an EMBL/GenBank/DDBJ whole genome shotgun (WGS) entry which is preliminary data.</text>
</comment>